<sequence>MITEARRALGWGRLWMKGTFIQTYWMKVPFIQRREVGRRDTRPQPPRDRRLGIRHWKLITGRNPARAP</sequence>
<dbReference type="EMBL" id="JBHRZH010000004">
    <property type="protein sequence ID" value="MFC3759858.1"/>
    <property type="molecule type" value="Genomic_DNA"/>
</dbReference>
<proteinExistence type="predicted"/>
<accession>A0ABV7Y576</accession>
<organism evidence="1 2">
    <name type="scientific">Tenggerimyces flavus</name>
    <dbReference type="NCBI Taxonomy" id="1708749"/>
    <lineage>
        <taxon>Bacteria</taxon>
        <taxon>Bacillati</taxon>
        <taxon>Actinomycetota</taxon>
        <taxon>Actinomycetes</taxon>
        <taxon>Propionibacteriales</taxon>
        <taxon>Nocardioidaceae</taxon>
        <taxon>Tenggerimyces</taxon>
    </lineage>
</organism>
<evidence type="ECO:0000313" key="1">
    <source>
        <dbReference type="EMBL" id="MFC3759858.1"/>
    </source>
</evidence>
<gene>
    <name evidence="1" type="ORF">ACFOUW_03345</name>
</gene>
<dbReference type="RefSeq" id="WP_205120305.1">
    <property type="nucleotide sequence ID" value="NZ_JAFBCM010000001.1"/>
</dbReference>
<name>A0ABV7Y576_9ACTN</name>
<evidence type="ECO:0000313" key="2">
    <source>
        <dbReference type="Proteomes" id="UP001595699"/>
    </source>
</evidence>
<keyword evidence="2" id="KW-1185">Reference proteome</keyword>
<comment type="caution">
    <text evidence="1">The sequence shown here is derived from an EMBL/GenBank/DDBJ whole genome shotgun (WGS) entry which is preliminary data.</text>
</comment>
<reference evidence="2" key="1">
    <citation type="journal article" date="2019" name="Int. J. Syst. Evol. Microbiol.">
        <title>The Global Catalogue of Microorganisms (GCM) 10K type strain sequencing project: providing services to taxonomists for standard genome sequencing and annotation.</title>
        <authorList>
            <consortium name="The Broad Institute Genomics Platform"/>
            <consortium name="The Broad Institute Genome Sequencing Center for Infectious Disease"/>
            <person name="Wu L."/>
            <person name="Ma J."/>
        </authorList>
    </citation>
    <scope>NUCLEOTIDE SEQUENCE [LARGE SCALE GENOMIC DNA]</scope>
    <source>
        <strain evidence="2">CGMCC 4.7241</strain>
    </source>
</reference>
<protein>
    <submittedName>
        <fullName evidence="1">Uncharacterized protein</fullName>
    </submittedName>
</protein>
<dbReference type="Proteomes" id="UP001595699">
    <property type="component" value="Unassembled WGS sequence"/>
</dbReference>